<dbReference type="InterPro" id="IPR009057">
    <property type="entry name" value="Homeodomain-like_sf"/>
</dbReference>
<feature type="modified residue" description="4-aspartylphosphate" evidence="8">
    <location>
        <position position="55"/>
    </location>
</feature>
<evidence type="ECO:0000259" key="11">
    <source>
        <dbReference type="PROSITE" id="PS50110"/>
    </source>
</evidence>
<dbReference type="GeneID" id="97555031"/>
<dbReference type="GO" id="GO:0005737">
    <property type="term" value="C:cytoplasm"/>
    <property type="evidence" value="ECO:0007669"/>
    <property type="project" value="UniProtKB-SubCell"/>
</dbReference>
<keyword evidence="6 12" id="KW-0238">DNA-binding</keyword>
<dbReference type="PRINTS" id="PR00032">
    <property type="entry name" value="HTHARAC"/>
</dbReference>
<evidence type="ECO:0000256" key="2">
    <source>
        <dbReference type="ARBA" id="ARBA00022490"/>
    </source>
</evidence>
<keyword evidence="5" id="KW-0805">Transcription regulation</keyword>
<keyword evidence="4" id="KW-0902">Two-component regulatory system</keyword>
<dbReference type="InterPro" id="IPR001789">
    <property type="entry name" value="Sig_transdc_resp-reg_receiver"/>
</dbReference>
<gene>
    <name evidence="12" type="ORF">AWU65_25590</name>
</gene>
<dbReference type="InterPro" id="IPR020449">
    <property type="entry name" value="Tscrpt_reg_AraC-type_HTH"/>
</dbReference>
<evidence type="ECO:0000256" key="3">
    <source>
        <dbReference type="ARBA" id="ARBA00022553"/>
    </source>
</evidence>
<reference evidence="12" key="1">
    <citation type="journal article" date="2016" name="Genome Announc.">
        <title>Draft genomes of two strains of Paenibacillus glucanolyticus with capability to degrade lignocellulose.</title>
        <authorList>
            <person name="Mathews S.L."/>
            <person name="Pawlak J."/>
            <person name="Grunden A.M."/>
        </authorList>
    </citation>
    <scope>NUCLEOTIDE SEQUENCE [LARGE SCALE GENOMIC DNA]</scope>
    <source>
        <strain evidence="12">SLM1</strain>
    </source>
</reference>
<evidence type="ECO:0000313" key="13">
    <source>
        <dbReference type="Proteomes" id="UP000076796"/>
    </source>
</evidence>
<keyword evidence="13" id="KW-1185">Reference proteome</keyword>
<dbReference type="SMART" id="SM00448">
    <property type="entry name" value="REC"/>
    <property type="match status" value="1"/>
</dbReference>
<keyword evidence="3 8" id="KW-0597">Phosphoprotein</keyword>
<feature type="domain" description="HTH araC/xylS-type" evidence="10">
    <location>
        <begin position="432"/>
        <end position="531"/>
    </location>
</feature>
<feature type="domain" description="Response regulatory" evidence="11">
    <location>
        <begin position="3"/>
        <end position="120"/>
    </location>
</feature>
<dbReference type="Pfam" id="PF00072">
    <property type="entry name" value="Response_reg"/>
    <property type="match status" value="1"/>
</dbReference>
<protein>
    <submittedName>
        <fullName evidence="12">DNA-binding response regulator</fullName>
    </submittedName>
</protein>
<dbReference type="Pfam" id="PF17853">
    <property type="entry name" value="GGDEF_2"/>
    <property type="match status" value="1"/>
</dbReference>
<dbReference type="PROSITE" id="PS01124">
    <property type="entry name" value="HTH_ARAC_FAMILY_2"/>
    <property type="match status" value="1"/>
</dbReference>
<evidence type="ECO:0000256" key="7">
    <source>
        <dbReference type="ARBA" id="ARBA00023163"/>
    </source>
</evidence>
<dbReference type="InterPro" id="IPR041522">
    <property type="entry name" value="CdaR_GGDEF"/>
</dbReference>
<evidence type="ECO:0000256" key="4">
    <source>
        <dbReference type="ARBA" id="ARBA00023012"/>
    </source>
</evidence>
<dbReference type="SUPFAM" id="SSF52172">
    <property type="entry name" value="CheY-like"/>
    <property type="match status" value="1"/>
</dbReference>
<name>A0A163DX27_9BACL</name>
<dbReference type="SMART" id="SM00342">
    <property type="entry name" value="HTH_ARAC"/>
    <property type="match status" value="1"/>
</dbReference>
<dbReference type="SUPFAM" id="SSF46689">
    <property type="entry name" value="Homeodomain-like"/>
    <property type="match status" value="2"/>
</dbReference>
<evidence type="ECO:0000256" key="6">
    <source>
        <dbReference type="ARBA" id="ARBA00023125"/>
    </source>
</evidence>
<keyword evidence="2" id="KW-0963">Cytoplasm</keyword>
<dbReference type="STRING" id="59843.A3958_24205"/>
<dbReference type="RefSeq" id="WP_063479908.1">
    <property type="nucleotide sequence ID" value="NZ_CP147845.1"/>
</dbReference>
<sequence>MYTILIVDDEPIVREGIRNRIPWAEHGFECIGDCENGRDALEAVNRLQPDVVLTDIHMPYMDGLELSRHITQQHPKTKIIILTGFDDFEYAQQAVKLQVTDFILKPVTSAELRELLDKLKLEMDEERGHAEHLKKLRQQLNESLVLLKERFLERLATSPMKITEIENKLTYFEIPLHGPCYIAMLADMDELRSDEGYVDHELHAFALYNITQEILAEEPGAAVFRYKENKVMTILSGLGEEELYARAQELAEEIRVSTKRFMKFTVTLGIGTICYQLHAIRYSCRASEAALEYRLLMGHDQVVSITDLEKRETSPLHDGSENEAALIAAIRAGTANEVEACIKRLISEIGSASISIELCYVRIVRVMLAVLQTLTEIGSNENEWVGKEKRLLSDLYSFRSLDEIERWLQEVCEQAIRDVAKTRKDITRSQMLEAVNFIHQHYEAAQLSIKSVSSRIFMSTSYFSSLFKAHTGKTFVEYVTEVRMEKAKELLKHSPMRTYEIAARSGYLDPQYFSVLFKKHTGVTPTEYRNKMTMDGTNS</sequence>
<evidence type="ECO:0000256" key="1">
    <source>
        <dbReference type="ARBA" id="ARBA00004496"/>
    </source>
</evidence>
<keyword evidence="9" id="KW-0175">Coiled coil</keyword>
<dbReference type="AlphaFoldDB" id="A0A163DX27"/>
<dbReference type="PANTHER" id="PTHR42713">
    <property type="entry name" value="HISTIDINE KINASE-RELATED"/>
    <property type="match status" value="1"/>
</dbReference>
<dbReference type="CDD" id="cd17536">
    <property type="entry name" value="REC_YesN-like"/>
    <property type="match status" value="1"/>
</dbReference>
<keyword evidence="7" id="KW-0804">Transcription</keyword>
<evidence type="ECO:0000313" key="12">
    <source>
        <dbReference type="EMBL" id="KZS43479.1"/>
    </source>
</evidence>
<dbReference type="InterPro" id="IPR018060">
    <property type="entry name" value="HTH_AraC"/>
</dbReference>
<comment type="caution">
    <text evidence="12">The sequence shown here is derived from an EMBL/GenBank/DDBJ whole genome shotgun (WGS) entry which is preliminary data.</text>
</comment>
<dbReference type="OrthoDB" id="9794370at2"/>
<dbReference type="PANTHER" id="PTHR42713:SF3">
    <property type="entry name" value="TRANSCRIPTIONAL REGULATORY PROTEIN HPTR"/>
    <property type="match status" value="1"/>
</dbReference>
<proteinExistence type="predicted"/>
<dbReference type="GO" id="GO:0000160">
    <property type="term" value="P:phosphorelay signal transduction system"/>
    <property type="evidence" value="ECO:0007669"/>
    <property type="project" value="UniProtKB-KW"/>
</dbReference>
<dbReference type="Gene3D" id="3.40.50.2300">
    <property type="match status" value="1"/>
</dbReference>
<evidence type="ECO:0000259" key="10">
    <source>
        <dbReference type="PROSITE" id="PS01124"/>
    </source>
</evidence>
<evidence type="ECO:0000256" key="9">
    <source>
        <dbReference type="SAM" id="Coils"/>
    </source>
</evidence>
<feature type="coiled-coil region" evidence="9">
    <location>
        <begin position="109"/>
        <end position="150"/>
    </location>
</feature>
<evidence type="ECO:0000256" key="5">
    <source>
        <dbReference type="ARBA" id="ARBA00023015"/>
    </source>
</evidence>
<dbReference type="InterPro" id="IPR051552">
    <property type="entry name" value="HptR"/>
</dbReference>
<dbReference type="GO" id="GO:0003700">
    <property type="term" value="F:DNA-binding transcription factor activity"/>
    <property type="evidence" value="ECO:0007669"/>
    <property type="project" value="InterPro"/>
</dbReference>
<organism evidence="12 13">
    <name type="scientific">Paenibacillus glucanolyticus</name>
    <dbReference type="NCBI Taxonomy" id="59843"/>
    <lineage>
        <taxon>Bacteria</taxon>
        <taxon>Bacillati</taxon>
        <taxon>Bacillota</taxon>
        <taxon>Bacilli</taxon>
        <taxon>Bacillales</taxon>
        <taxon>Paenibacillaceae</taxon>
        <taxon>Paenibacillus</taxon>
    </lineage>
</organism>
<evidence type="ECO:0000256" key="8">
    <source>
        <dbReference type="PROSITE-ProRule" id="PRU00169"/>
    </source>
</evidence>
<dbReference type="Pfam" id="PF12833">
    <property type="entry name" value="HTH_18"/>
    <property type="match status" value="1"/>
</dbReference>
<dbReference type="GO" id="GO:0043565">
    <property type="term" value="F:sequence-specific DNA binding"/>
    <property type="evidence" value="ECO:0007669"/>
    <property type="project" value="InterPro"/>
</dbReference>
<dbReference type="Proteomes" id="UP000076796">
    <property type="component" value="Unassembled WGS sequence"/>
</dbReference>
<dbReference type="Gene3D" id="1.10.10.60">
    <property type="entry name" value="Homeodomain-like"/>
    <property type="match status" value="2"/>
</dbReference>
<accession>A0A163DX27</accession>
<dbReference type="EMBL" id="LWMH01000002">
    <property type="protein sequence ID" value="KZS43479.1"/>
    <property type="molecule type" value="Genomic_DNA"/>
</dbReference>
<dbReference type="PROSITE" id="PS50110">
    <property type="entry name" value="RESPONSE_REGULATORY"/>
    <property type="match status" value="1"/>
</dbReference>
<comment type="subcellular location">
    <subcellularLocation>
        <location evidence="1">Cytoplasm</location>
    </subcellularLocation>
</comment>
<dbReference type="InterPro" id="IPR011006">
    <property type="entry name" value="CheY-like_superfamily"/>
</dbReference>